<evidence type="ECO:0000256" key="3">
    <source>
        <dbReference type="ARBA" id="ARBA00022692"/>
    </source>
</evidence>
<name>R0LZG4_NOSB1</name>
<feature type="transmembrane region" description="Helical" evidence="6">
    <location>
        <begin position="267"/>
        <end position="292"/>
    </location>
</feature>
<feature type="transmembrane region" description="Helical" evidence="6">
    <location>
        <begin position="233"/>
        <end position="255"/>
    </location>
</feature>
<evidence type="ECO:0000313" key="9">
    <source>
        <dbReference type="Proteomes" id="UP000016927"/>
    </source>
</evidence>
<keyword evidence="4 6" id="KW-1133">Transmembrane helix</keyword>
<dbReference type="EMBL" id="KB910364">
    <property type="protein sequence ID" value="EOB11199.1"/>
    <property type="molecule type" value="Genomic_DNA"/>
</dbReference>
<dbReference type="GO" id="GO:0016020">
    <property type="term" value="C:membrane"/>
    <property type="evidence" value="ECO:0007669"/>
    <property type="project" value="UniProtKB-SubCell"/>
</dbReference>
<dbReference type="GO" id="GO:0015179">
    <property type="term" value="F:L-amino acid transmembrane transporter activity"/>
    <property type="evidence" value="ECO:0007669"/>
    <property type="project" value="TreeGrafter"/>
</dbReference>
<feature type="transmembrane region" description="Helical" evidence="6">
    <location>
        <begin position="199"/>
        <end position="221"/>
    </location>
</feature>
<keyword evidence="5 6" id="KW-0472">Membrane</keyword>
<feature type="transmembrane region" description="Helical" evidence="6">
    <location>
        <begin position="125"/>
        <end position="145"/>
    </location>
</feature>
<feature type="transmembrane region" description="Helical" evidence="6">
    <location>
        <begin position="326"/>
        <end position="347"/>
    </location>
</feature>
<evidence type="ECO:0000256" key="6">
    <source>
        <dbReference type="SAM" id="Phobius"/>
    </source>
</evidence>
<dbReference type="STRING" id="578461.R0LZG4"/>
<evidence type="ECO:0000313" key="8">
    <source>
        <dbReference type="EMBL" id="EOB11199.1"/>
    </source>
</evidence>
<organism evidence="8 9">
    <name type="scientific">Nosema bombycis (strain CQ1 / CVCC 102059)</name>
    <name type="common">Microsporidian parasite</name>
    <name type="synonym">Pebrine of silkworm</name>
    <dbReference type="NCBI Taxonomy" id="578461"/>
    <lineage>
        <taxon>Eukaryota</taxon>
        <taxon>Fungi</taxon>
        <taxon>Fungi incertae sedis</taxon>
        <taxon>Microsporidia</taxon>
        <taxon>Nosematidae</taxon>
        <taxon>Nosema</taxon>
    </lineage>
</organism>
<feature type="domain" description="Amino acid transporter transmembrane" evidence="7">
    <location>
        <begin position="5"/>
        <end position="306"/>
    </location>
</feature>
<proteinExistence type="inferred from homology"/>
<evidence type="ECO:0000259" key="7">
    <source>
        <dbReference type="Pfam" id="PF01490"/>
    </source>
</evidence>
<evidence type="ECO:0000256" key="4">
    <source>
        <dbReference type="ARBA" id="ARBA00022989"/>
    </source>
</evidence>
<dbReference type="Pfam" id="PF01490">
    <property type="entry name" value="Aa_trans"/>
    <property type="match status" value="1"/>
</dbReference>
<dbReference type="OrthoDB" id="438545at2759"/>
<comment type="subcellular location">
    <subcellularLocation>
        <location evidence="1">Membrane</location>
        <topology evidence="1">Multi-pass membrane protein</topology>
    </subcellularLocation>
</comment>
<evidence type="ECO:0000256" key="2">
    <source>
        <dbReference type="ARBA" id="ARBA00008066"/>
    </source>
</evidence>
<dbReference type="HOGENOM" id="CLU_045428_0_0_1"/>
<feature type="transmembrane region" description="Helical" evidence="6">
    <location>
        <begin position="165"/>
        <end position="187"/>
    </location>
</feature>
<sequence>MTKGVSVFSSVTALWSTLFGVGIYFTPKAFAKSGILYASLQLLGVGGISFISILVLFILSYEEIIKQSEIKKEEDMPLNTCSISIQDKDIKTEVKYVQENQVMAVKPDDGIRLSYAGLGKSLQKWLGVVIDLVIMMTAFSKVLFYQKFISLISTSLLGHSVVDSIGFNPYYIFVVLYGLIILSGGQFKNLQSIDWLSKISFASIAVNCLIVGAMNFILVDFKSAHITNPTKNVSLSVISTFIFALFCQNNVVEIFNNMRDKNVKNLILVAAAVPLGACVFYAIMGVTGSMLFGDYMPNEDIISILANENSEIVKHLFDKNSKFYCIHFLVPCVAIIGLIITSIYSCLL</sequence>
<dbReference type="VEuPathDB" id="MicrosporidiaDB:NBO_1457g0001"/>
<dbReference type="PANTHER" id="PTHR22950">
    <property type="entry name" value="AMINO ACID TRANSPORTER"/>
    <property type="match status" value="1"/>
</dbReference>
<keyword evidence="9" id="KW-1185">Reference proteome</keyword>
<dbReference type="AlphaFoldDB" id="R0LZG4"/>
<gene>
    <name evidence="8" type="ORF">NBO_1457g0001</name>
</gene>
<comment type="similarity">
    <text evidence="2">Belongs to the amino acid/polyamine transporter 2 family.</text>
</comment>
<accession>R0LZG4</accession>
<evidence type="ECO:0000256" key="1">
    <source>
        <dbReference type="ARBA" id="ARBA00004141"/>
    </source>
</evidence>
<feature type="transmembrane region" description="Helical" evidence="6">
    <location>
        <begin position="36"/>
        <end position="61"/>
    </location>
</feature>
<dbReference type="Proteomes" id="UP000016927">
    <property type="component" value="Unassembled WGS sequence"/>
</dbReference>
<protein>
    <submittedName>
        <fullName evidence="8">Yer119cp like amino acid transporter</fullName>
    </submittedName>
</protein>
<evidence type="ECO:0000256" key="5">
    <source>
        <dbReference type="ARBA" id="ARBA00023136"/>
    </source>
</evidence>
<dbReference type="InterPro" id="IPR013057">
    <property type="entry name" value="AA_transpt_TM"/>
</dbReference>
<keyword evidence="3 6" id="KW-0812">Transmembrane</keyword>
<reference evidence="8 9" key="1">
    <citation type="journal article" date="2013" name="BMC Genomics">
        <title>Comparative genomics of parasitic silkworm microsporidia reveal an association between genome expansion and host adaptation.</title>
        <authorList>
            <person name="Pan G."/>
            <person name="Xu J."/>
            <person name="Li T."/>
            <person name="Xia Q."/>
            <person name="Liu S.L."/>
            <person name="Zhang G."/>
            <person name="Li S."/>
            <person name="Li C."/>
            <person name="Liu H."/>
            <person name="Yang L."/>
            <person name="Liu T."/>
            <person name="Zhang X."/>
            <person name="Wu Z."/>
            <person name="Fan W."/>
            <person name="Dang X."/>
            <person name="Xiang H."/>
            <person name="Tao M."/>
            <person name="Li Y."/>
            <person name="Hu J."/>
            <person name="Li Z."/>
            <person name="Lin L."/>
            <person name="Luo J."/>
            <person name="Geng L."/>
            <person name="Wang L."/>
            <person name="Long M."/>
            <person name="Wan Y."/>
            <person name="He N."/>
            <person name="Zhang Z."/>
            <person name="Lu C."/>
            <person name="Keeling P.J."/>
            <person name="Wang J."/>
            <person name="Xiang Z."/>
            <person name="Zhou Z."/>
        </authorList>
    </citation>
    <scope>NUCLEOTIDE SEQUENCE [LARGE SCALE GENOMIC DNA]</scope>
    <source>
        <strain evidence="9">CQ1 / CVCC 102059</strain>
    </source>
</reference>